<dbReference type="AlphaFoldDB" id="A0AAV5TIM8"/>
<reference evidence="2" key="1">
    <citation type="submission" date="2023-10" db="EMBL/GenBank/DDBJ databases">
        <title>Genome assembly of Pristionchus species.</title>
        <authorList>
            <person name="Yoshida K."/>
            <person name="Sommer R.J."/>
        </authorList>
    </citation>
    <scope>NUCLEOTIDE SEQUENCE</scope>
    <source>
        <strain evidence="2">RS0144</strain>
    </source>
</reference>
<evidence type="ECO:0000256" key="1">
    <source>
        <dbReference type="SAM" id="MobiDB-lite"/>
    </source>
</evidence>
<accession>A0AAV5TIM8</accession>
<organism evidence="2 3">
    <name type="scientific">Pristionchus entomophagus</name>
    <dbReference type="NCBI Taxonomy" id="358040"/>
    <lineage>
        <taxon>Eukaryota</taxon>
        <taxon>Metazoa</taxon>
        <taxon>Ecdysozoa</taxon>
        <taxon>Nematoda</taxon>
        <taxon>Chromadorea</taxon>
        <taxon>Rhabditida</taxon>
        <taxon>Rhabditina</taxon>
        <taxon>Diplogasteromorpha</taxon>
        <taxon>Diplogasteroidea</taxon>
        <taxon>Neodiplogasteridae</taxon>
        <taxon>Pristionchus</taxon>
    </lineage>
</organism>
<proteinExistence type="predicted"/>
<sequence length="206" mass="23633">MEFPSMQEEEGLAYIVKKNGHTRCGGESAISEISERDFFIRSPLFPSPDLAREHSLVRVTMRDMLTAHLYPVEPPLPPPSPPHDFDPSDYYGRFDDYDSISGEERKRKDSEGEKKSGKKPRFDPSSDYLKGVFGTLTASHDHESRRVVSRVRALDAKEADEIKDRLEEFIEYGLTGDMEMMDELFRLGSRYRDECFPWSGRGGIED</sequence>
<gene>
    <name evidence="2" type="ORF">PENTCL1PPCAC_16373</name>
</gene>
<dbReference type="Proteomes" id="UP001432027">
    <property type="component" value="Unassembled WGS sequence"/>
</dbReference>
<feature type="region of interest" description="Disordered" evidence="1">
    <location>
        <begin position="100"/>
        <end position="126"/>
    </location>
</feature>
<dbReference type="EMBL" id="BTSX01000004">
    <property type="protein sequence ID" value="GMS94198.1"/>
    <property type="molecule type" value="Genomic_DNA"/>
</dbReference>
<name>A0AAV5TIM8_9BILA</name>
<keyword evidence="3" id="KW-1185">Reference proteome</keyword>
<feature type="compositionally biased region" description="Basic and acidic residues" evidence="1">
    <location>
        <begin position="100"/>
        <end position="124"/>
    </location>
</feature>
<evidence type="ECO:0000313" key="2">
    <source>
        <dbReference type="EMBL" id="GMS94198.1"/>
    </source>
</evidence>
<protein>
    <submittedName>
        <fullName evidence="2">Uncharacterized protein</fullName>
    </submittedName>
</protein>
<evidence type="ECO:0000313" key="3">
    <source>
        <dbReference type="Proteomes" id="UP001432027"/>
    </source>
</evidence>
<comment type="caution">
    <text evidence="2">The sequence shown here is derived from an EMBL/GenBank/DDBJ whole genome shotgun (WGS) entry which is preliminary data.</text>
</comment>